<sequence>MKKIIFILATILITVTQLSAQAKKFVVDQIVGKVGDRIILKSDISNAIEDARRQGMELPENPNCAFMESELVKKALVLQAEKDSITIDEEEIEAKIDMQIRSFIQNYGSREALEDIAGRSIDQLKEDFKRPFKERELANKMREKILETIKISPIEVKAYFDGIPKDSLPYYESELEIGKIVVYPKPDREVESYAAKELNDIKKQAESGKPFERLASLYSEDKGTEQQGGVLNLNRNDKQWDPAFFQTAFKLKEGQISNVVKSKFGFHIIKVISKNGDDIAVRHILKIPMVTDDEVKESIEKLDSVRSKLIAGTIQFGEAVSKYSEDDDDKFSGGMVLGPDGSSYVTIDQLDKNMIAVIKDMKPGQYSQPLKMKDNNGKDCVAIIYLRNRTNPHVANLKDDYNKISQHALAEKKQNTLTKWFAERINTYYIFLDPSYSGCDDLGPWLKASVKN</sequence>
<dbReference type="PROSITE" id="PS50198">
    <property type="entry name" value="PPIC_PPIASE_2"/>
    <property type="match status" value="2"/>
</dbReference>
<feature type="domain" description="PpiC" evidence="4">
    <location>
        <begin position="172"/>
        <end position="273"/>
    </location>
</feature>
<proteinExistence type="predicted"/>
<organism evidence="5 6">
    <name type="scientific">Polluticaenibacter yanchengensis</name>
    <dbReference type="NCBI Taxonomy" id="3014562"/>
    <lineage>
        <taxon>Bacteria</taxon>
        <taxon>Pseudomonadati</taxon>
        <taxon>Bacteroidota</taxon>
        <taxon>Chitinophagia</taxon>
        <taxon>Chitinophagales</taxon>
        <taxon>Chitinophagaceae</taxon>
        <taxon>Polluticaenibacter</taxon>
    </lineage>
</organism>
<evidence type="ECO:0000256" key="2">
    <source>
        <dbReference type="PROSITE-ProRule" id="PRU00278"/>
    </source>
</evidence>
<keyword evidence="2" id="KW-0697">Rotamase</keyword>
<dbReference type="Pfam" id="PF00639">
    <property type="entry name" value="Rotamase"/>
    <property type="match status" value="2"/>
</dbReference>
<dbReference type="InterPro" id="IPR000297">
    <property type="entry name" value="PPIase_PpiC"/>
</dbReference>
<dbReference type="InterPro" id="IPR027304">
    <property type="entry name" value="Trigger_fact/SurA_dom_sf"/>
</dbReference>
<dbReference type="Gene3D" id="3.10.50.40">
    <property type="match status" value="2"/>
</dbReference>
<dbReference type="InterPro" id="IPR050280">
    <property type="entry name" value="OMP_Chaperone_SurA"/>
</dbReference>
<evidence type="ECO:0000256" key="3">
    <source>
        <dbReference type="SAM" id="SignalP"/>
    </source>
</evidence>
<dbReference type="PANTHER" id="PTHR47637">
    <property type="entry name" value="CHAPERONE SURA"/>
    <property type="match status" value="1"/>
</dbReference>
<gene>
    <name evidence="5" type="ORF">O3P16_04350</name>
</gene>
<dbReference type="EMBL" id="JAQGEF010000004">
    <property type="protein sequence ID" value="MDA3614024.1"/>
    <property type="molecule type" value="Genomic_DNA"/>
</dbReference>
<feature type="domain" description="PpiC" evidence="4">
    <location>
        <begin position="276"/>
        <end position="371"/>
    </location>
</feature>
<dbReference type="GO" id="GO:0003755">
    <property type="term" value="F:peptidyl-prolyl cis-trans isomerase activity"/>
    <property type="evidence" value="ECO:0007669"/>
    <property type="project" value="UniProtKB-EC"/>
</dbReference>
<dbReference type="PANTHER" id="PTHR47637:SF1">
    <property type="entry name" value="CHAPERONE SURA"/>
    <property type="match status" value="1"/>
</dbReference>
<dbReference type="EC" id="5.2.1.8" evidence="5"/>
<dbReference type="InterPro" id="IPR046357">
    <property type="entry name" value="PPIase_dom_sf"/>
</dbReference>
<feature type="chain" id="PRO_5047412295" evidence="3">
    <location>
        <begin position="23"/>
        <end position="452"/>
    </location>
</feature>
<dbReference type="SUPFAM" id="SSF109998">
    <property type="entry name" value="Triger factor/SurA peptide-binding domain-like"/>
    <property type="match status" value="1"/>
</dbReference>
<dbReference type="Proteomes" id="UP001210231">
    <property type="component" value="Unassembled WGS sequence"/>
</dbReference>
<comment type="caution">
    <text evidence="5">The sequence shown here is derived from an EMBL/GenBank/DDBJ whole genome shotgun (WGS) entry which is preliminary data.</text>
</comment>
<reference evidence="5 6" key="1">
    <citation type="submission" date="2022-12" db="EMBL/GenBank/DDBJ databases">
        <title>Chitinophagaceae gen. sp. nov., a new member of the family Chitinophagaceae, isolated from soil in a chemical factory.</title>
        <authorList>
            <person name="Ke Z."/>
        </authorList>
    </citation>
    <scope>NUCLEOTIDE SEQUENCE [LARGE SCALE GENOMIC DNA]</scope>
    <source>
        <strain evidence="5 6">LY-5</strain>
    </source>
</reference>
<keyword evidence="6" id="KW-1185">Reference proteome</keyword>
<dbReference type="SUPFAM" id="SSF54534">
    <property type="entry name" value="FKBP-like"/>
    <property type="match status" value="2"/>
</dbReference>
<name>A0ABT4UHD9_9BACT</name>
<evidence type="ECO:0000259" key="4">
    <source>
        <dbReference type="PROSITE" id="PS50198"/>
    </source>
</evidence>
<keyword evidence="2 5" id="KW-0413">Isomerase</keyword>
<dbReference type="RefSeq" id="WP_407030354.1">
    <property type="nucleotide sequence ID" value="NZ_JAQGEF010000004.1"/>
</dbReference>
<keyword evidence="1 3" id="KW-0732">Signal</keyword>
<accession>A0ABT4UHD9</accession>
<dbReference type="Gene3D" id="1.10.4030.10">
    <property type="entry name" value="Porin chaperone SurA, peptide-binding domain"/>
    <property type="match status" value="1"/>
</dbReference>
<evidence type="ECO:0000256" key="1">
    <source>
        <dbReference type="ARBA" id="ARBA00022729"/>
    </source>
</evidence>
<protein>
    <submittedName>
        <fullName evidence="5">Peptidylprolyl isomerase</fullName>
        <ecNumber evidence="5">5.2.1.8</ecNumber>
    </submittedName>
</protein>
<evidence type="ECO:0000313" key="6">
    <source>
        <dbReference type="Proteomes" id="UP001210231"/>
    </source>
</evidence>
<evidence type="ECO:0000313" key="5">
    <source>
        <dbReference type="EMBL" id="MDA3614024.1"/>
    </source>
</evidence>
<feature type="signal peptide" evidence="3">
    <location>
        <begin position="1"/>
        <end position="22"/>
    </location>
</feature>